<evidence type="ECO:0000313" key="2">
    <source>
        <dbReference type="Proteomes" id="UP000230922"/>
    </source>
</evidence>
<name>A0A2H0VDK5_9BACT</name>
<accession>A0A2H0VDK5</accession>
<dbReference type="Proteomes" id="UP000230922">
    <property type="component" value="Unassembled WGS sequence"/>
</dbReference>
<dbReference type="EMBL" id="PFAK01000017">
    <property type="protein sequence ID" value="PIR96439.1"/>
    <property type="molecule type" value="Genomic_DNA"/>
</dbReference>
<dbReference type="AlphaFoldDB" id="A0A2H0VDK5"/>
<protein>
    <submittedName>
        <fullName evidence="1">Uncharacterized protein</fullName>
    </submittedName>
</protein>
<sequence>MVKHQLKQKALELRKLGKSYSQIKEELGVSKSTLSFWLSPYPLSRQQIRLLRDVSEVRIEKFRQTMQEKREKRFSGFYREEKEKILPLSQKELFIAGLFLYWGEGMKNLKYPFALYNTNPQLVKFGLFWIKKVLNVPSKKIKVILHLYSDMDINKEIKFWAGELKMPILQFSKPYIKESKKTDINRKGAFGHGTCGLVIHDVLLKEKVMAALKAVADYYENRI</sequence>
<gene>
    <name evidence="1" type="ORF">COT92_01150</name>
</gene>
<organism evidence="1 2">
    <name type="scientific">Candidatus Doudnabacteria bacterium CG10_big_fil_rev_8_21_14_0_10_42_18</name>
    <dbReference type="NCBI Taxonomy" id="1974552"/>
    <lineage>
        <taxon>Bacteria</taxon>
        <taxon>Candidatus Doudnaibacteriota</taxon>
    </lineage>
</organism>
<reference evidence="2" key="1">
    <citation type="submission" date="2017-09" db="EMBL/GenBank/DDBJ databases">
        <title>Depth-based differentiation of microbial function through sediment-hosted aquifers and enrichment of novel symbionts in the deep terrestrial subsurface.</title>
        <authorList>
            <person name="Probst A.J."/>
            <person name="Ladd B."/>
            <person name="Jarett J.K."/>
            <person name="Geller-Mcgrath D.E."/>
            <person name="Sieber C.M.K."/>
            <person name="Emerson J.B."/>
            <person name="Anantharaman K."/>
            <person name="Thomas B.C."/>
            <person name="Malmstrom R."/>
            <person name="Stieglmeier M."/>
            <person name="Klingl A."/>
            <person name="Woyke T."/>
            <person name="Ryan C.M."/>
            <person name="Banfield J.F."/>
        </authorList>
    </citation>
    <scope>NUCLEOTIDE SEQUENCE [LARGE SCALE GENOMIC DNA]</scope>
</reference>
<dbReference type="Gene3D" id="1.10.10.10">
    <property type="entry name" value="Winged helix-like DNA-binding domain superfamily/Winged helix DNA-binding domain"/>
    <property type="match status" value="1"/>
</dbReference>
<evidence type="ECO:0000313" key="1">
    <source>
        <dbReference type="EMBL" id="PIR96439.1"/>
    </source>
</evidence>
<proteinExistence type="predicted"/>
<comment type="caution">
    <text evidence="1">The sequence shown here is derived from an EMBL/GenBank/DDBJ whole genome shotgun (WGS) entry which is preliminary data.</text>
</comment>
<dbReference type="InterPro" id="IPR036388">
    <property type="entry name" value="WH-like_DNA-bd_sf"/>
</dbReference>